<organism evidence="1 2">
    <name type="scientific">Formimonas warabiya</name>
    <dbReference type="NCBI Taxonomy" id="1761012"/>
    <lineage>
        <taxon>Bacteria</taxon>
        <taxon>Bacillati</taxon>
        <taxon>Bacillota</taxon>
        <taxon>Clostridia</taxon>
        <taxon>Eubacteriales</taxon>
        <taxon>Peptococcaceae</taxon>
        <taxon>Candidatus Formimonas</taxon>
    </lineage>
</organism>
<dbReference type="Gene3D" id="1.20.58.1000">
    <property type="entry name" value="Metal-sensitive repressor, helix protomer"/>
    <property type="match status" value="1"/>
</dbReference>
<dbReference type="AlphaFoldDB" id="A0A3G1KYJ7"/>
<dbReference type="Proteomes" id="UP000323521">
    <property type="component" value="Chromosome"/>
</dbReference>
<sequence>MMSAHKKTKEVIDRLSRIEGHVHGIKNMVETGKECEDVLIQIAAVQAALRKAANIIFTDHLEHCIYDALKEDKEEVLEKLKKALETIY</sequence>
<evidence type="ECO:0000313" key="1">
    <source>
        <dbReference type="EMBL" id="ATW27556.1"/>
    </source>
</evidence>
<gene>
    <name evidence="1" type="ORF">DCMF_24865</name>
</gene>
<evidence type="ECO:0000313" key="2">
    <source>
        <dbReference type="Proteomes" id="UP000323521"/>
    </source>
</evidence>
<name>A0A3G1KYJ7_FORW1</name>
<keyword evidence="2" id="KW-1185">Reference proteome</keyword>
<dbReference type="GO" id="GO:0046872">
    <property type="term" value="F:metal ion binding"/>
    <property type="evidence" value="ECO:0007669"/>
    <property type="project" value="InterPro"/>
</dbReference>
<reference evidence="1 2" key="1">
    <citation type="submission" date="2016-10" db="EMBL/GenBank/DDBJ databases">
        <title>Complete Genome Sequence of Peptococcaceae strain DCMF.</title>
        <authorList>
            <person name="Edwards R.J."/>
            <person name="Holland S.I."/>
            <person name="Deshpande N.P."/>
            <person name="Wong Y.K."/>
            <person name="Ertan H."/>
            <person name="Manefield M."/>
            <person name="Russell T.L."/>
            <person name="Lee M.J."/>
        </authorList>
    </citation>
    <scope>NUCLEOTIDE SEQUENCE [LARGE SCALE GENOMIC DNA]</scope>
    <source>
        <strain evidence="1 2">DCMF</strain>
    </source>
</reference>
<dbReference type="KEGG" id="fwa:DCMF_24865"/>
<proteinExistence type="predicted"/>
<dbReference type="OrthoDB" id="9811244at2"/>
<dbReference type="EMBL" id="CP017634">
    <property type="protein sequence ID" value="ATW27556.1"/>
    <property type="molecule type" value="Genomic_DNA"/>
</dbReference>
<accession>A0A3G1KYJ7</accession>
<protein>
    <submittedName>
        <fullName evidence="1">Cytosolic protein</fullName>
    </submittedName>
</protein>
<dbReference type="InterPro" id="IPR038390">
    <property type="entry name" value="Metal_Tscrpt_repr_sf"/>
</dbReference>
<dbReference type="PANTHER" id="PTHR33677">
    <property type="entry name" value="TRANSCRIPTIONAL REPRESSOR FRMR-RELATED"/>
    <property type="match status" value="1"/>
</dbReference>
<dbReference type="GO" id="GO:0003677">
    <property type="term" value="F:DNA binding"/>
    <property type="evidence" value="ECO:0007669"/>
    <property type="project" value="InterPro"/>
</dbReference>
<dbReference type="GO" id="GO:0045892">
    <property type="term" value="P:negative regulation of DNA-templated transcription"/>
    <property type="evidence" value="ECO:0007669"/>
    <property type="project" value="UniProtKB-ARBA"/>
</dbReference>
<dbReference type="InterPro" id="IPR003735">
    <property type="entry name" value="Metal_Tscrpt_repr"/>
</dbReference>
<dbReference type="PANTHER" id="PTHR33677:SF3">
    <property type="entry name" value="COPPER-SENSING TRANSCRIPTIONAL REPRESSOR RICR"/>
    <property type="match status" value="1"/>
</dbReference>
<dbReference type="Pfam" id="PF02583">
    <property type="entry name" value="Trns_repr_metal"/>
    <property type="match status" value="1"/>
</dbReference>
<dbReference type="RefSeq" id="WP_148136926.1">
    <property type="nucleotide sequence ID" value="NZ_CP017634.1"/>
</dbReference>